<dbReference type="AlphaFoldDB" id="A0A6I4XVW8"/>
<evidence type="ECO:0000313" key="2">
    <source>
        <dbReference type="Proteomes" id="UP000439965"/>
    </source>
</evidence>
<comment type="caution">
    <text evidence="1">The sequence shown here is derived from an EMBL/GenBank/DDBJ whole genome shotgun (WGS) entry which is preliminary data.</text>
</comment>
<evidence type="ECO:0000313" key="1">
    <source>
        <dbReference type="EMBL" id="MXS27728.1"/>
    </source>
</evidence>
<gene>
    <name evidence="1" type="ORF">GTI89_16910</name>
</gene>
<protein>
    <submittedName>
        <fullName evidence="1">Uncharacterized protein</fullName>
    </submittedName>
</protein>
<sequence>MDTITNHKKCGMVVIDPKYKLISSILEKLPEDKSILDRIVIWDITSNRPLSIDVLSQIDGKSPELAAETVLSSLRGLFNDMGVFMEELLTMGFLSLAQSKHKLTLLHLPIYLSNQTFRRKVNSQIEDVYLKSYWANFEALPEKERNQQTAVPLRRLNLLLMRQTTRGALGDTNPRFNLESIFTEGKILLVPLN</sequence>
<proteinExistence type="predicted"/>
<reference evidence="1 2" key="1">
    <citation type="submission" date="2019-04" db="EMBL/GenBank/DDBJ databases">
        <title>Step-wise assembly of the neonatal virome modulated by breast feeding.</title>
        <authorList>
            <person name="Liang G."/>
            <person name="Bushman F."/>
        </authorList>
    </citation>
    <scope>NUCLEOTIDE SEQUENCE [LARGE SCALE GENOMIC DNA]</scope>
    <source>
        <strain evidence="1 2">E3404</strain>
    </source>
</reference>
<accession>A0A6I4XVW8</accession>
<name>A0A6I4XVW8_ENTGA</name>
<dbReference type="Proteomes" id="UP000439965">
    <property type="component" value="Unassembled WGS sequence"/>
</dbReference>
<organism evidence="1 2">
    <name type="scientific">Enterococcus gallinarum</name>
    <dbReference type="NCBI Taxonomy" id="1353"/>
    <lineage>
        <taxon>Bacteria</taxon>
        <taxon>Bacillati</taxon>
        <taxon>Bacillota</taxon>
        <taxon>Bacilli</taxon>
        <taxon>Lactobacillales</taxon>
        <taxon>Enterococcaceae</taxon>
        <taxon>Enterococcus</taxon>
    </lineage>
</organism>
<dbReference type="EMBL" id="WVTI01000162">
    <property type="protein sequence ID" value="MXS27728.1"/>
    <property type="molecule type" value="Genomic_DNA"/>
</dbReference>
<feature type="non-terminal residue" evidence="1">
    <location>
        <position position="193"/>
    </location>
</feature>